<dbReference type="KEGG" id="sazo:D1868_05715"/>
<name>A0A650CP38_9CREN</name>
<organism evidence="2 3">
    <name type="scientific">Stygiolobus azoricus</name>
    <dbReference type="NCBI Taxonomy" id="41675"/>
    <lineage>
        <taxon>Archaea</taxon>
        <taxon>Thermoproteota</taxon>
        <taxon>Thermoprotei</taxon>
        <taxon>Sulfolobales</taxon>
        <taxon>Sulfolobaceae</taxon>
        <taxon>Stygiolobus</taxon>
    </lineage>
</organism>
<dbReference type="SUPFAM" id="SSF103473">
    <property type="entry name" value="MFS general substrate transporter"/>
    <property type="match status" value="1"/>
</dbReference>
<evidence type="ECO:0000256" key="1">
    <source>
        <dbReference type="SAM" id="Phobius"/>
    </source>
</evidence>
<dbReference type="InterPro" id="IPR052714">
    <property type="entry name" value="MFS_Exporter"/>
</dbReference>
<dbReference type="InterPro" id="IPR011701">
    <property type="entry name" value="MFS"/>
</dbReference>
<feature type="transmembrane region" description="Helical" evidence="1">
    <location>
        <begin position="327"/>
        <end position="346"/>
    </location>
</feature>
<feature type="transmembrane region" description="Helical" evidence="1">
    <location>
        <begin position="166"/>
        <end position="184"/>
    </location>
</feature>
<protein>
    <submittedName>
        <fullName evidence="2">MFS transporter</fullName>
    </submittedName>
</protein>
<feature type="transmembrane region" description="Helical" evidence="1">
    <location>
        <begin position="240"/>
        <end position="258"/>
    </location>
</feature>
<feature type="transmembrane region" description="Helical" evidence="1">
    <location>
        <begin position="293"/>
        <end position="315"/>
    </location>
</feature>
<keyword evidence="1" id="KW-1133">Transmembrane helix</keyword>
<dbReference type="OrthoDB" id="34376at2157"/>
<dbReference type="Pfam" id="PF07690">
    <property type="entry name" value="MFS_1"/>
    <property type="match status" value="1"/>
</dbReference>
<reference evidence="2 3" key="1">
    <citation type="submission" date="2019-10" db="EMBL/GenBank/DDBJ databases">
        <title>Genome Sequences from Six Type Strain Members of the Archaeal Family Sulfolobaceae: Acidianus ambivalens, Acidianus infernus, Metallosphaera prunae, Stygiolobus azoricus, Sulfolobus metallicus, and Sulfurisphaera ohwakuensis.</title>
        <authorList>
            <person name="Counts J.A."/>
            <person name="Kelly R.M."/>
        </authorList>
    </citation>
    <scope>NUCLEOTIDE SEQUENCE [LARGE SCALE GENOMIC DNA]</scope>
    <source>
        <strain evidence="2 3">FC6</strain>
    </source>
</reference>
<gene>
    <name evidence="2" type="ORF">D1868_05715</name>
</gene>
<dbReference type="Gene3D" id="1.20.1250.20">
    <property type="entry name" value="MFS general substrate transporter like domains"/>
    <property type="match status" value="1"/>
</dbReference>
<feature type="transmembrane region" description="Helical" evidence="1">
    <location>
        <begin position="101"/>
        <end position="123"/>
    </location>
</feature>
<dbReference type="PANTHER" id="PTHR23531:SF1">
    <property type="entry name" value="QUINOLENE RESISTANCE PROTEIN NORA"/>
    <property type="match status" value="1"/>
</dbReference>
<evidence type="ECO:0000313" key="2">
    <source>
        <dbReference type="EMBL" id="QGR19533.1"/>
    </source>
</evidence>
<feature type="transmembrane region" description="Helical" evidence="1">
    <location>
        <begin position="78"/>
        <end position="95"/>
    </location>
</feature>
<feature type="transmembrane region" description="Helical" evidence="1">
    <location>
        <begin position="352"/>
        <end position="374"/>
    </location>
</feature>
<feature type="transmembrane region" description="Helical" evidence="1">
    <location>
        <begin position="47"/>
        <end position="66"/>
    </location>
</feature>
<keyword evidence="1" id="KW-0812">Transmembrane</keyword>
<feature type="transmembrane region" description="Helical" evidence="1">
    <location>
        <begin position="135"/>
        <end position="154"/>
    </location>
</feature>
<dbReference type="RefSeq" id="WP_156006399.1">
    <property type="nucleotide sequence ID" value="NZ_CP045483.1"/>
</dbReference>
<dbReference type="Proteomes" id="UP000423396">
    <property type="component" value="Chromosome"/>
</dbReference>
<dbReference type="PANTHER" id="PTHR23531">
    <property type="entry name" value="QUINOLENE RESISTANCE PROTEIN NORA"/>
    <property type="match status" value="1"/>
</dbReference>
<dbReference type="GO" id="GO:0022857">
    <property type="term" value="F:transmembrane transporter activity"/>
    <property type="evidence" value="ECO:0007669"/>
    <property type="project" value="InterPro"/>
</dbReference>
<feature type="transmembrane region" description="Helical" evidence="1">
    <location>
        <begin position="270"/>
        <end position="287"/>
    </location>
</feature>
<proteinExistence type="predicted"/>
<sequence length="385" mass="42559">MAENKSSLIYAAIFLVLITLSDRATNNMVTTTVPLLGKYVLHFSNTVVGLLSTVIFAFTFVATSYINPSLNAITRKRVFIISNGFIVLSLLLYYYSNVFTIWIISALAGLIFGLVMPNLITAASLANDQKSAERLLALYSTSLSLSLIIGPALETYLLTRVGYREIFLWFIPLAMVAFILSTKLKFPEVKRESKGISALKNKGFISSILSITTYNVPFAAFTTFLAILAKERFNVPDFEAYSVFLPFFTISFLTRLSMTIRPFSDLRMPLAISIGITIAGLLGILYAPSYTAFLLVIALLGIPHGSIFPMSTIMISRATTIAERNAVNSYFLAYNNVLFLAVPAVVGFVSTYLGLSLTMTLLVLPVLVTAITFFKMFWRDKILRG</sequence>
<keyword evidence="3" id="KW-1185">Reference proteome</keyword>
<evidence type="ECO:0000313" key="3">
    <source>
        <dbReference type="Proteomes" id="UP000423396"/>
    </source>
</evidence>
<dbReference type="GeneID" id="42798547"/>
<dbReference type="EMBL" id="CP045483">
    <property type="protein sequence ID" value="QGR19533.1"/>
    <property type="molecule type" value="Genomic_DNA"/>
</dbReference>
<accession>A0A650CP38</accession>
<feature type="transmembrane region" description="Helical" evidence="1">
    <location>
        <begin position="204"/>
        <end position="228"/>
    </location>
</feature>
<dbReference type="InterPro" id="IPR036259">
    <property type="entry name" value="MFS_trans_sf"/>
</dbReference>
<dbReference type="AlphaFoldDB" id="A0A650CP38"/>
<keyword evidence="1" id="KW-0472">Membrane</keyword>